<dbReference type="Gene3D" id="3.30.360.10">
    <property type="entry name" value="Dihydrodipicolinate Reductase, domain 2"/>
    <property type="match status" value="1"/>
</dbReference>
<comment type="caution">
    <text evidence="14">The sequence shown here is derived from an EMBL/GenBank/DDBJ whole genome shotgun (WGS) entry which is preliminary data.</text>
</comment>
<dbReference type="GO" id="GO:0009088">
    <property type="term" value="P:threonine biosynthetic process"/>
    <property type="evidence" value="ECO:0007669"/>
    <property type="project" value="UniProtKB-UniPathway"/>
</dbReference>
<comment type="pathway">
    <text evidence="1">Amino-acid biosynthesis; L-threonine biosynthesis; L-threonine from L-aspartate: step 3/5.</text>
</comment>
<dbReference type="OrthoDB" id="4488at2157"/>
<dbReference type="InterPro" id="IPR036291">
    <property type="entry name" value="NAD(P)-bd_dom_sf"/>
</dbReference>
<evidence type="ECO:0000259" key="12">
    <source>
        <dbReference type="Pfam" id="PF00742"/>
    </source>
</evidence>
<evidence type="ECO:0000259" key="13">
    <source>
        <dbReference type="Pfam" id="PF03447"/>
    </source>
</evidence>
<evidence type="ECO:0000256" key="3">
    <source>
        <dbReference type="ARBA" id="ARBA00006753"/>
    </source>
</evidence>
<keyword evidence="9" id="KW-0486">Methionine biosynthesis</keyword>
<dbReference type="InterPro" id="IPR019811">
    <property type="entry name" value="HDH_CS"/>
</dbReference>
<feature type="active site" description="Proton donor" evidence="10">
    <location>
        <position position="216"/>
    </location>
</feature>
<dbReference type="RefSeq" id="WP_086637296.1">
    <property type="nucleotide sequence ID" value="NZ_MRZU01000003.1"/>
</dbReference>
<dbReference type="NCBIfam" id="NF004976">
    <property type="entry name" value="PRK06349.1"/>
    <property type="match status" value="1"/>
</dbReference>
<feature type="binding site" evidence="11">
    <location>
        <position position="116"/>
    </location>
    <ligand>
        <name>NADPH</name>
        <dbReference type="ChEBI" id="CHEBI:57783"/>
    </ligand>
</feature>
<dbReference type="SUPFAM" id="SSF51735">
    <property type="entry name" value="NAD(P)-binding Rossmann-fold domains"/>
    <property type="match status" value="1"/>
</dbReference>
<protein>
    <recommendedName>
        <fullName evidence="5">Homoserine dehydrogenase</fullName>
        <ecNumber evidence="4">1.1.1.3</ecNumber>
    </recommendedName>
</protein>
<evidence type="ECO:0000313" key="15">
    <source>
        <dbReference type="Proteomes" id="UP000195137"/>
    </source>
</evidence>
<dbReference type="NCBIfam" id="NF004912">
    <property type="entry name" value="PRK06270.1"/>
    <property type="match status" value="1"/>
</dbReference>
<evidence type="ECO:0000256" key="10">
    <source>
        <dbReference type="PIRSR" id="PIRSR036497-1"/>
    </source>
</evidence>
<keyword evidence="15" id="KW-1185">Reference proteome</keyword>
<dbReference type="PANTHER" id="PTHR43331">
    <property type="entry name" value="HOMOSERINE DEHYDROGENASE"/>
    <property type="match status" value="1"/>
</dbReference>
<keyword evidence="8" id="KW-0560">Oxidoreductase</keyword>
<dbReference type="PROSITE" id="PS01042">
    <property type="entry name" value="HOMOSER_DHGENASE"/>
    <property type="match status" value="1"/>
</dbReference>
<dbReference type="FunFam" id="3.30.360.10:FF:000005">
    <property type="entry name" value="Homoserine dehydrogenase"/>
    <property type="match status" value="1"/>
</dbReference>
<organism evidence="14 15">
    <name type="scientific">Methanonatronarchaeum thermophilum</name>
    <dbReference type="NCBI Taxonomy" id="1927129"/>
    <lineage>
        <taxon>Archaea</taxon>
        <taxon>Methanobacteriati</taxon>
        <taxon>Methanobacteriota</taxon>
        <taxon>Methanonatronarchaeia</taxon>
        <taxon>Methanonatronarchaeales</taxon>
        <taxon>Methanonatronarchaeaceae</taxon>
        <taxon>Methanonatronarchaeum</taxon>
    </lineage>
</organism>
<dbReference type="GO" id="GO:0004412">
    <property type="term" value="F:homoserine dehydrogenase activity"/>
    <property type="evidence" value="ECO:0007669"/>
    <property type="project" value="UniProtKB-EC"/>
</dbReference>
<evidence type="ECO:0000256" key="4">
    <source>
        <dbReference type="ARBA" id="ARBA00013213"/>
    </source>
</evidence>
<dbReference type="EMBL" id="MRZU01000003">
    <property type="protein sequence ID" value="OUJ19274.1"/>
    <property type="molecule type" value="Genomic_DNA"/>
</dbReference>
<comment type="pathway">
    <text evidence="2">Amino-acid biosynthesis; L-methionine biosynthesis via de novo pathway; L-homoserine from L-aspartate: step 3/3.</text>
</comment>
<dbReference type="GO" id="GO:0009086">
    <property type="term" value="P:methionine biosynthetic process"/>
    <property type="evidence" value="ECO:0007669"/>
    <property type="project" value="UniProtKB-KW"/>
</dbReference>
<dbReference type="InterPro" id="IPR022697">
    <property type="entry name" value="HDH_short"/>
</dbReference>
<evidence type="ECO:0000256" key="2">
    <source>
        <dbReference type="ARBA" id="ARBA00005062"/>
    </source>
</evidence>
<feature type="domain" description="Aspartate/homoserine dehydrogenase NAD-binding" evidence="13">
    <location>
        <begin position="7"/>
        <end position="140"/>
    </location>
</feature>
<evidence type="ECO:0000256" key="7">
    <source>
        <dbReference type="ARBA" id="ARBA00022697"/>
    </source>
</evidence>
<name>A0A1Y3GGE5_9EURY</name>
<dbReference type="PIRSF" id="PIRSF036497">
    <property type="entry name" value="HDH_short"/>
    <property type="match status" value="1"/>
</dbReference>
<evidence type="ECO:0000256" key="9">
    <source>
        <dbReference type="ARBA" id="ARBA00023167"/>
    </source>
</evidence>
<dbReference type="UniPathway" id="UPA00050">
    <property type="reaction ID" value="UER00063"/>
</dbReference>
<gene>
    <name evidence="14" type="ORF">AMET1_0928</name>
</gene>
<feature type="binding site" evidence="11">
    <location>
        <begin position="7"/>
        <end position="12"/>
    </location>
    <ligand>
        <name>NADP(+)</name>
        <dbReference type="ChEBI" id="CHEBI:58349"/>
    </ligand>
</feature>
<reference evidence="14 15" key="1">
    <citation type="submission" date="2016-12" db="EMBL/GenBank/DDBJ databases">
        <title>Discovery of methanogenic haloarchaea.</title>
        <authorList>
            <person name="Sorokin D.Y."/>
            <person name="Makarova K.S."/>
            <person name="Abbas B."/>
            <person name="Ferrer M."/>
            <person name="Golyshin P.N."/>
        </authorList>
    </citation>
    <scope>NUCLEOTIDE SEQUENCE [LARGE SCALE GENOMIC DNA]</scope>
    <source>
        <strain evidence="14">AMET1</strain>
    </source>
</reference>
<dbReference type="InterPro" id="IPR005106">
    <property type="entry name" value="Asp/hSer_DH_NAD-bd"/>
</dbReference>
<evidence type="ECO:0000256" key="8">
    <source>
        <dbReference type="ARBA" id="ARBA00023002"/>
    </source>
</evidence>
<dbReference type="EC" id="1.1.1.3" evidence="4"/>
<evidence type="ECO:0000313" key="14">
    <source>
        <dbReference type="EMBL" id="OUJ19274.1"/>
    </source>
</evidence>
<evidence type="ECO:0000256" key="1">
    <source>
        <dbReference type="ARBA" id="ARBA00005056"/>
    </source>
</evidence>
<dbReference type="Pfam" id="PF00742">
    <property type="entry name" value="Homoserine_dh"/>
    <property type="match status" value="1"/>
</dbReference>
<evidence type="ECO:0000256" key="6">
    <source>
        <dbReference type="ARBA" id="ARBA00022605"/>
    </source>
</evidence>
<dbReference type="Proteomes" id="UP000195137">
    <property type="component" value="Unassembled WGS sequence"/>
</dbReference>
<feature type="binding site" evidence="11">
    <location>
        <position position="201"/>
    </location>
    <ligand>
        <name>L-homoserine</name>
        <dbReference type="ChEBI" id="CHEBI:57476"/>
    </ligand>
</feature>
<accession>A0A1Y3GGE5</accession>
<proteinExistence type="inferred from homology"/>
<dbReference type="GO" id="GO:0050661">
    <property type="term" value="F:NADP binding"/>
    <property type="evidence" value="ECO:0007669"/>
    <property type="project" value="InterPro"/>
</dbReference>
<keyword evidence="11" id="KW-0521">NADP</keyword>
<evidence type="ECO:0000256" key="11">
    <source>
        <dbReference type="PIRSR" id="PIRSR036497-2"/>
    </source>
</evidence>
<dbReference type="PANTHER" id="PTHR43331:SF1">
    <property type="entry name" value="HOMOSERINE DEHYDROGENASE"/>
    <property type="match status" value="1"/>
</dbReference>
<evidence type="ECO:0000256" key="5">
    <source>
        <dbReference type="ARBA" id="ARBA00013376"/>
    </source>
</evidence>
<comment type="similarity">
    <text evidence="3">Belongs to the homoserine dehydrogenase family.</text>
</comment>
<dbReference type="UniPathway" id="UPA00051">
    <property type="reaction ID" value="UER00465"/>
</dbReference>
<dbReference type="AlphaFoldDB" id="A0A1Y3GGE5"/>
<feature type="domain" description="Homoserine dehydrogenase catalytic" evidence="12">
    <location>
        <begin position="148"/>
        <end position="321"/>
    </location>
</feature>
<dbReference type="InterPro" id="IPR001342">
    <property type="entry name" value="HDH_cat"/>
</dbReference>
<dbReference type="SUPFAM" id="SSF55347">
    <property type="entry name" value="Glyceraldehyde-3-phosphate dehydrogenase-like, C-terminal domain"/>
    <property type="match status" value="1"/>
</dbReference>
<sequence>MKIALIGFGTVGQELGKILLNRRDKLKKEFNYQPQIVAIGDSQGTINNPNGIDIKKALKTKEEKGSIVHGNWNKGMDVDYDVLVECTPTNIKDGEPGLTNIKTALKQGKDVVTSNKGPLALEWEQLMKTAKQNNAALKFEACVGGAMPIINLANEVLAGNQIKSIRGILNGTCNYILTRMTAEGLPYNHVLSEAQDLGIAETDPTYDVEGIDTALKVVIIANSVMNLNKTYDDVKLEGITGITPEALELAKKDNKEIKLIGEINNNQLQVAPKMVSKDHPIAVNGTLNVASVKADLAGEITVTGKGAGGKETASSILSDLVSIWRNNKH</sequence>
<dbReference type="Gene3D" id="3.40.50.720">
    <property type="entry name" value="NAD(P)-binding Rossmann-like Domain"/>
    <property type="match status" value="1"/>
</dbReference>
<dbReference type="FunFam" id="3.40.50.720:FF:000554">
    <property type="entry name" value="Homoserine dehydrogenase"/>
    <property type="match status" value="1"/>
</dbReference>
<keyword evidence="7" id="KW-0791">Threonine biosynthesis</keyword>
<dbReference type="Pfam" id="PF03447">
    <property type="entry name" value="NAD_binding_3"/>
    <property type="match status" value="1"/>
</dbReference>
<keyword evidence="6" id="KW-0028">Amino-acid biosynthesis</keyword>